<proteinExistence type="predicted"/>
<protein>
    <submittedName>
        <fullName evidence="1">1187_t:CDS:1</fullName>
    </submittedName>
</protein>
<dbReference type="EMBL" id="CAJVQB010004780">
    <property type="protein sequence ID" value="CAG8645367.1"/>
    <property type="molecule type" value="Genomic_DNA"/>
</dbReference>
<feature type="non-terminal residue" evidence="1">
    <location>
        <position position="1"/>
    </location>
</feature>
<comment type="caution">
    <text evidence="1">The sequence shown here is derived from an EMBL/GenBank/DDBJ whole genome shotgun (WGS) entry which is preliminary data.</text>
</comment>
<reference evidence="1 2" key="1">
    <citation type="submission" date="2021-06" db="EMBL/GenBank/DDBJ databases">
        <authorList>
            <person name="Kallberg Y."/>
            <person name="Tangrot J."/>
            <person name="Rosling A."/>
        </authorList>
    </citation>
    <scope>NUCLEOTIDE SEQUENCE [LARGE SCALE GENOMIC DNA]</scope>
    <source>
        <strain evidence="1 2">120-4 pot B 10/14</strain>
    </source>
</reference>
<accession>A0ABN7UPB9</accession>
<name>A0ABN7UPB9_GIGMA</name>
<organism evidence="1 2">
    <name type="scientific">Gigaspora margarita</name>
    <dbReference type="NCBI Taxonomy" id="4874"/>
    <lineage>
        <taxon>Eukaryota</taxon>
        <taxon>Fungi</taxon>
        <taxon>Fungi incertae sedis</taxon>
        <taxon>Mucoromycota</taxon>
        <taxon>Glomeromycotina</taxon>
        <taxon>Glomeromycetes</taxon>
        <taxon>Diversisporales</taxon>
        <taxon>Gigasporaceae</taxon>
        <taxon>Gigaspora</taxon>
    </lineage>
</organism>
<gene>
    <name evidence="1" type="ORF">GMARGA_LOCUS9067</name>
</gene>
<sequence>TSNSLSQLIGSDELQKPDYTIFCITKDHPSLEFIALFLEGAKPIKKDELGDRKCQLNKERLHLYPISLWGSFNKRELSKEILAISLITMQTTSILFNYRDVKESLGCSI</sequence>
<evidence type="ECO:0000313" key="2">
    <source>
        <dbReference type="Proteomes" id="UP000789901"/>
    </source>
</evidence>
<evidence type="ECO:0000313" key="1">
    <source>
        <dbReference type="EMBL" id="CAG8645367.1"/>
    </source>
</evidence>
<dbReference type="Proteomes" id="UP000789901">
    <property type="component" value="Unassembled WGS sequence"/>
</dbReference>
<keyword evidence="2" id="KW-1185">Reference proteome</keyword>